<sequence>MKVPAVLLTLALATSVAAQGTPELPKCAQSCADQYLKGGIGNCGTDPKCICANSLFIDSIACCLVGVCDAPAQTSAVVFASSLCSAFGVTTLPTVVSCSTVKPTGAQTSVKTTATASTKASASAGASASDSETPESTPTPTGSASDASGSSAPQTSSESTNFGPRPTAAPVLGAIGGIVAAMALL</sequence>
<organism evidence="19 20">
    <name type="scientific">Podospora fimiseda</name>
    <dbReference type="NCBI Taxonomy" id="252190"/>
    <lineage>
        <taxon>Eukaryota</taxon>
        <taxon>Fungi</taxon>
        <taxon>Dikarya</taxon>
        <taxon>Ascomycota</taxon>
        <taxon>Pezizomycotina</taxon>
        <taxon>Sordariomycetes</taxon>
        <taxon>Sordariomycetidae</taxon>
        <taxon>Sordariales</taxon>
        <taxon>Podosporaceae</taxon>
        <taxon>Podospora</taxon>
    </lineage>
</organism>
<name>A0AAN7BQ34_9PEZI</name>
<dbReference type="InterPro" id="IPR008427">
    <property type="entry name" value="Extracellular_membr_CFEM_dom"/>
</dbReference>
<evidence type="ECO:0000256" key="12">
    <source>
        <dbReference type="ARBA" id="ARBA00023157"/>
    </source>
</evidence>
<dbReference type="AlphaFoldDB" id="A0AAN7BQ34"/>
<evidence type="ECO:0000256" key="9">
    <source>
        <dbReference type="ARBA" id="ARBA00022729"/>
    </source>
</evidence>
<feature type="disulfide bond" evidence="15">
    <location>
        <begin position="51"/>
        <end position="84"/>
    </location>
</feature>
<accession>A0AAN7BQ34</accession>
<keyword evidence="8 15" id="KW-0479">Metal-binding</keyword>
<protein>
    <recommendedName>
        <fullName evidence="18">CFEM domain-containing protein</fullName>
    </recommendedName>
</protein>
<dbReference type="PROSITE" id="PS52012">
    <property type="entry name" value="CFEM"/>
    <property type="match status" value="1"/>
</dbReference>
<reference evidence="19" key="1">
    <citation type="journal article" date="2023" name="Mol. Phylogenet. Evol.">
        <title>Genome-scale phylogeny and comparative genomics of the fungal order Sordariales.</title>
        <authorList>
            <person name="Hensen N."/>
            <person name="Bonometti L."/>
            <person name="Westerberg I."/>
            <person name="Brannstrom I.O."/>
            <person name="Guillou S."/>
            <person name="Cros-Aarteil S."/>
            <person name="Calhoun S."/>
            <person name="Haridas S."/>
            <person name="Kuo A."/>
            <person name="Mondo S."/>
            <person name="Pangilinan J."/>
            <person name="Riley R."/>
            <person name="LaButti K."/>
            <person name="Andreopoulos B."/>
            <person name="Lipzen A."/>
            <person name="Chen C."/>
            <person name="Yan M."/>
            <person name="Daum C."/>
            <person name="Ng V."/>
            <person name="Clum A."/>
            <person name="Steindorff A."/>
            <person name="Ohm R.A."/>
            <person name="Martin F."/>
            <person name="Silar P."/>
            <person name="Natvig D.O."/>
            <person name="Lalanne C."/>
            <person name="Gautier V."/>
            <person name="Ament-Velasquez S.L."/>
            <person name="Kruys A."/>
            <person name="Hutchinson M.I."/>
            <person name="Powell A.J."/>
            <person name="Barry K."/>
            <person name="Miller A.N."/>
            <person name="Grigoriev I.V."/>
            <person name="Debuchy R."/>
            <person name="Gladieux P."/>
            <person name="Hiltunen Thoren M."/>
            <person name="Johannesson H."/>
        </authorList>
    </citation>
    <scope>NUCLEOTIDE SEQUENCE</scope>
    <source>
        <strain evidence="19">CBS 990.96</strain>
    </source>
</reference>
<evidence type="ECO:0000256" key="4">
    <source>
        <dbReference type="ARBA" id="ARBA00022475"/>
    </source>
</evidence>
<dbReference type="GO" id="GO:0046872">
    <property type="term" value="F:metal ion binding"/>
    <property type="evidence" value="ECO:0007669"/>
    <property type="project" value="UniProtKB-UniRule"/>
</dbReference>
<feature type="signal peptide" evidence="17">
    <location>
        <begin position="1"/>
        <end position="18"/>
    </location>
</feature>
<dbReference type="GO" id="GO:0005576">
    <property type="term" value="C:extracellular region"/>
    <property type="evidence" value="ECO:0007669"/>
    <property type="project" value="UniProtKB-SubCell"/>
</dbReference>
<evidence type="ECO:0000313" key="19">
    <source>
        <dbReference type="EMBL" id="KAK4227444.1"/>
    </source>
</evidence>
<evidence type="ECO:0000256" key="16">
    <source>
        <dbReference type="SAM" id="MobiDB-lite"/>
    </source>
</evidence>
<feature type="compositionally biased region" description="Polar residues" evidence="16">
    <location>
        <begin position="153"/>
        <end position="162"/>
    </location>
</feature>
<comment type="similarity">
    <text evidence="3">Belongs to the RBT5 family.</text>
</comment>
<evidence type="ECO:0000256" key="11">
    <source>
        <dbReference type="ARBA" id="ARBA00023136"/>
    </source>
</evidence>
<keyword evidence="11" id="KW-0472">Membrane</keyword>
<dbReference type="InterPro" id="IPR051735">
    <property type="entry name" value="CFEM_domain"/>
</dbReference>
<evidence type="ECO:0000256" key="17">
    <source>
        <dbReference type="SAM" id="SignalP"/>
    </source>
</evidence>
<keyword evidence="7" id="KW-0336">GPI-anchor</keyword>
<proteinExistence type="inferred from homology"/>
<evidence type="ECO:0000256" key="14">
    <source>
        <dbReference type="ARBA" id="ARBA00023288"/>
    </source>
</evidence>
<comment type="caution">
    <text evidence="19">The sequence shown here is derived from an EMBL/GenBank/DDBJ whole genome shotgun (WGS) entry which is preliminary data.</text>
</comment>
<dbReference type="PANTHER" id="PTHR37928">
    <property type="entry name" value="CFEM DOMAIN PROTEIN (AFU_ORTHOLOGUE AFUA_6G14090)"/>
    <property type="match status" value="1"/>
</dbReference>
<keyword evidence="4" id="KW-1003">Cell membrane</keyword>
<keyword evidence="5" id="KW-0964">Secreted</keyword>
<feature type="binding site" description="axial binding residue" evidence="15">
    <location>
        <position position="46"/>
    </location>
    <ligand>
        <name>heme</name>
        <dbReference type="ChEBI" id="CHEBI:30413"/>
    </ligand>
    <ligandPart>
        <name>Fe</name>
        <dbReference type="ChEBI" id="CHEBI:18248"/>
    </ligandPart>
</feature>
<dbReference type="GO" id="GO:0098552">
    <property type="term" value="C:side of membrane"/>
    <property type="evidence" value="ECO:0007669"/>
    <property type="project" value="UniProtKB-KW"/>
</dbReference>
<keyword evidence="12 15" id="KW-1015">Disulfide bond</keyword>
<evidence type="ECO:0000313" key="20">
    <source>
        <dbReference type="Proteomes" id="UP001301958"/>
    </source>
</evidence>
<evidence type="ECO:0000259" key="18">
    <source>
        <dbReference type="PROSITE" id="PS52012"/>
    </source>
</evidence>
<keyword evidence="14" id="KW-0449">Lipoprotein</keyword>
<evidence type="ECO:0000256" key="7">
    <source>
        <dbReference type="ARBA" id="ARBA00022622"/>
    </source>
</evidence>
<evidence type="ECO:0000256" key="8">
    <source>
        <dbReference type="ARBA" id="ARBA00022723"/>
    </source>
</evidence>
<evidence type="ECO:0000256" key="13">
    <source>
        <dbReference type="ARBA" id="ARBA00023180"/>
    </source>
</evidence>
<dbReference type="GO" id="GO:0005886">
    <property type="term" value="C:plasma membrane"/>
    <property type="evidence" value="ECO:0007669"/>
    <property type="project" value="UniProtKB-SubCell"/>
</dbReference>
<gene>
    <name evidence="19" type="ORF">QBC38DRAFT_477843</name>
</gene>
<keyword evidence="10 15" id="KW-0408">Iron</keyword>
<keyword evidence="9 17" id="KW-0732">Signal</keyword>
<evidence type="ECO:0000256" key="2">
    <source>
        <dbReference type="ARBA" id="ARBA00004613"/>
    </source>
</evidence>
<keyword evidence="6 15" id="KW-0349">Heme</keyword>
<feature type="compositionally biased region" description="Low complexity" evidence="16">
    <location>
        <begin position="121"/>
        <end position="152"/>
    </location>
</feature>
<keyword evidence="13" id="KW-0325">Glycoprotein</keyword>
<keyword evidence="20" id="KW-1185">Reference proteome</keyword>
<evidence type="ECO:0000256" key="10">
    <source>
        <dbReference type="ARBA" id="ARBA00023004"/>
    </source>
</evidence>
<evidence type="ECO:0000256" key="1">
    <source>
        <dbReference type="ARBA" id="ARBA00004609"/>
    </source>
</evidence>
<evidence type="ECO:0000256" key="5">
    <source>
        <dbReference type="ARBA" id="ARBA00022525"/>
    </source>
</evidence>
<reference evidence="19" key="2">
    <citation type="submission" date="2023-05" db="EMBL/GenBank/DDBJ databases">
        <authorList>
            <consortium name="Lawrence Berkeley National Laboratory"/>
            <person name="Steindorff A."/>
            <person name="Hensen N."/>
            <person name="Bonometti L."/>
            <person name="Westerberg I."/>
            <person name="Brannstrom I.O."/>
            <person name="Guillou S."/>
            <person name="Cros-Aarteil S."/>
            <person name="Calhoun S."/>
            <person name="Haridas S."/>
            <person name="Kuo A."/>
            <person name="Mondo S."/>
            <person name="Pangilinan J."/>
            <person name="Riley R."/>
            <person name="Labutti K."/>
            <person name="Andreopoulos B."/>
            <person name="Lipzen A."/>
            <person name="Chen C."/>
            <person name="Yanf M."/>
            <person name="Daum C."/>
            <person name="Ng V."/>
            <person name="Clum A."/>
            <person name="Ohm R."/>
            <person name="Martin F."/>
            <person name="Silar P."/>
            <person name="Natvig D."/>
            <person name="Lalanne C."/>
            <person name="Gautier V."/>
            <person name="Ament-Velasquez S.L."/>
            <person name="Kruys A."/>
            <person name="Hutchinson M.I."/>
            <person name="Powell A.J."/>
            <person name="Barry K."/>
            <person name="Miller A.N."/>
            <person name="Grigoriev I.V."/>
            <person name="Debuchy R."/>
            <person name="Gladieux P."/>
            <person name="Thoren M.H."/>
            <person name="Johannesson H."/>
        </authorList>
    </citation>
    <scope>NUCLEOTIDE SEQUENCE</scope>
    <source>
        <strain evidence="19">CBS 990.96</strain>
    </source>
</reference>
<evidence type="ECO:0000256" key="3">
    <source>
        <dbReference type="ARBA" id="ARBA00010031"/>
    </source>
</evidence>
<comment type="caution">
    <text evidence="15">Lacks conserved residue(s) required for the propagation of feature annotation.</text>
</comment>
<dbReference type="PANTHER" id="PTHR37928:SF2">
    <property type="entry name" value="GPI ANCHORED CFEM DOMAIN PROTEIN (AFU_ORTHOLOGUE AFUA_6G10580)"/>
    <property type="match status" value="1"/>
</dbReference>
<dbReference type="Pfam" id="PF05730">
    <property type="entry name" value="CFEM"/>
    <property type="match status" value="1"/>
</dbReference>
<evidence type="ECO:0000256" key="15">
    <source>
        <dbReference type="PROSITE-ProRule" id="PRU01356"/>
    </source>
</evidence>
<evidence type="ECO:0000256" key="6">
    <source>
        <dbReference type="ARBA" id="ARBA00022617"/>
    </source>
</evidence>
<feature type="domain" description="CFEM" evidence="18">
    <location>
        <begin position="1"/>
        <end position="117"/>
    </location>
</feature>
<comment type="subcellular location">
    <subcellularLocation>
        <location evidence="1">Cell membrane</location>
        <topology evidence="1">Lipid-anchor</topology>
        <topology evidence="1">GPI-anchor</topology>
    </subcellularLocation>
    <subcellularLocation>
        <location evidence="2">Secreted</location>
    </subcellularLocation>
</comment>
<dbReference type="EMBL" id="MU865331">
    <property type="protein sequence ID" value="KAK4227444.1"/>
    <property type="molecule type" value="Genomic_DNA"/>
</dbReference>
<feature type="region of interest" description="Disordered" evidence="16">
    <location>
        <begin position="121"/>
        <end position="168"/>
    </location>
</feature>
<feature type="chain" id="PRO_5043054748" description="CFEM domain-containing protein" evidence="17">
    <location>
        <begin position="19"/>
        <end position="185"/>
    </location>
</feature>
<dbReference type="Proteomes" id="UP001301958">
    <property type="component" value="Unassembled WGS sequence"/>
</dbReference>